<dbReference type="SUPFAM" id="SSF52540">
    <property type="entry name" value="P-loop containing nucleoside triphosphate hydrolases"/>
    <property type="match status" value="1"/>
</dbReference>
<sequence>MKLIRLNIIDADTCGGLLNGVIINFRNGLVETDIFSPLCLIGPNGTGKSQVLQIIAEIFQAAFEKYLPNEEQGTPNYQVQFELEYSLISNGDVKKVKLYRRKMANKKMDIVIETFVDGGWALVADLSKVEFLLPSKVIGYTSGDNETLSIPFFVSRAGYAEQVRTNALNKQRSTLPILDSRMLLIDYSTNLEVLIANLLLNPENVREHLIHEPNLKKLRSFRCVVQLKYGSSVKSQVQLTKELQKYVEYLQSSATSFNYDANNLTYTFDFLVQDATYQAFGHFWQSGALELYSCFHKLAMLNDLVIPKKDRDAFKKGVEQRRFASRLPEPMERQKVFRFERVEFISQKSEAPVDYVSLSDGEHQLTQLLGTICMASFPNVLFLLDEPESHFNPKWRVEFISKIMNLPTTSKAQCENEGRRSEKSQAAMQDCLITTHSPFVPSDMDRNNVLIFSKNEKGKIESRPPRIQTYGSKFDAILAECFDISPQISGLPRDQIKELMTEGTKKQIEDAIANLGESTERMKLAAKLAYISSENNEC</sequence>
<accession>A0AB73BKN0</accession>
<protein>
    <submittedName>
        <fullName evidence="2">Restriction system-associated AAA family ATPase</fullName>
    </submittedName>
</protein>
<dbReference type="GO" id="GO:0005524">
    <property type="term" value="F:ATP binding"/>
    <property type="evidence" value="ECO:0007669"/>
    <property type="project" value="InterPro"/>
</dbReference>
<gene>
    <name evidence="2" type="ORF">EU508_02705</name>
</gene>
<dbReference type="GO" id="GO:0016887">
    <property type="term" value="F:ATP hydrolysis activity"/>
    <property type="evidence" value="ECO:0007669"/>
    <property type="project" value="InterPro"/>
</dbReference>
<comment type="caution">
    <text evidence="2">The sequence shown here is derived from an EMBL/GenBank/DDBJ whole genome shotgun (WGS) entry which is preliminary data.</text>
</comment>
<dbReference type="Gene3D" id="3.40.50.300">
    <property type="entry name" value="P-loop containing nucleotide triphosphate hydrolases"/>
    <property type="match status" value="1"/>
</dbReference>
<evidence type="ECO:0000313" key="2">
    <source>
        <dbReference type="EMBL" id="KAA1164231.1"/>
    </source>
</evidence>
<dbReference type="InterPro" id="IPR003959">
    <property type="entry name" value="ATPase_AAA_core"/>
</dbReference>
<name>A0AB73BKN0_9GAMM</name>
<evidence type="ECO:0000313" key="3">
    <source>
        <dbReference type="Proteomes" id="UP000324162"/>
    </source>
</evidence>
<evidence type="ECO:0000259" key="1">
    <source>
        <dbReference type="Pfam" id="PF13304"/>
    </source>
</evidence>
<dbReference type="Proteomes" id="UP000324162">
    <property type="component" value="Unassembled WGS sequence"/>
</dbReference>
<organism evidence="2 3">
    <name type="scientific">Pseudoalteromonas fuliginea</name>
    <dbReference type="NCBI Taxonomy" id="1872678"/>
    <lineage>
        <taxon>Bacteria</taxon>
        <taxon>Pseudomonadati</taxon>
        <taxon>Pseudomonadota</taxon>
        <taxon>Gammaproteobacteria</taxon>
        <taxon>Alteromonadales</taxon>
        <taxon>Pseudoalteromonadaceae</taxon>
        <taxon>Pseudoalteromonas</taxon>
    </lineage>
</organism>
<dbReference type="NCBIfam" id="TIGR04435">
    <property type="entry name" value="restrict_AAA_1"/>
    <property type="match status" value="1"/>
</dbReference>
<feature type="domain" description="ATPase AAA-type core" evidence="1">
    <location>
        <begin position="326"/>
        <end position="440"/>
    </location>
</feature>
<reference evidence="2 3" key="1">
    <citation type="submission" date="2019-01" db="EMBL/GenBank/DDBJ databases">
        <title>Genome sequences of marine Pseudoalteromonas species.</title>
        <authorList>
            <person name="Boraston A.B."/>
            <person name="Hehemann J.-H."/>
            <person name="Vickers C.J."/>
            <person name="Salama-Alber O."/>
            <person name="Abe K."/>
            <person name="Hettle A.J."/>
        </authorList>
    </citation>
    <scope>NUCLEOTIDE SEQUENCE [LARGE SCALE GENOMIC DNA]</scope>
    <source>
        <strain evidence="2 3">PS42</strain>
    </source>
</reference>
<dbReference type="InterPro" id="IPR027417">
    <property type="entry name" value="P-loop_NTPase"/>
</dbReference>
<proteinExistence type="predicted"/>
<dbReference type="InterPro" id="IPR051396">
    <property type="entry name" value="Bact_Antivir_Def_Nuclease"/>
</dbReference>
<dbReference type="AlphaFoldDB" id="A0AB73BKN0"/>
<dbReference type="PANTHER" id="PTHR43581:SF2">
    <property type="entry name" value="EXCINUCLEASE ATPASE SUBUNIT"/>
    <property type="match status" value="1"/>
</dbReference>
<dbReference type="InterPro" id="IPR030974">
    <property type="entry name" value="Restrict_AAA"/>
</dbReference>
<dbReference type="EMBL" id="SEUK01000039">
    <property type="protein sequence ID" value="KAA1164231.1"/>
    <property type="molecule type" value="Genomic_DNA"/>
</dbReference>
<dbReference type="PANTHER" id="PTHR43581">
    <property type="entry name" value="ATP/GTP PHOSPHATASE"/>
    <property type="match status" value="1"/>
</dbReference>
<dbReference type="RefSeq" id="WP_149613484.1">
    <property type="nucleotide sequence ID" value="NZ_SEUK01000039.1"/>
</dbReference>
<dbReference type="Pfam" id="PF13304">
    <property type="entry name" value="AAA_21"/>
    <property type="match status" value="1"/>
</dbReference>